<accession>A0AAX4JAD6</accession>
<reference evidence="1" key="1">
    <citation type="journal article" date="2024" name="BMC Genomics">
        <title>Functional annotation of a divergent genome using sequence and structure-based similarity.</title>
        <authorList>
            <person name="Svedberg D."/>
            <person name="Winiger R.R."/>
            <person name="Berg A."/>
            <person name="Sharma H."/>
            <person name="Tellgren-Roth C."/>
            <person name="Debrunner-Vossbrinck B.A."/>
            <person name="Vossbrinck C.R."/>
            <person name="Barandun J."/>
        </authorList>
    </citation>
    <scope>NUCLEOTIDE SEQUENCE</scope>
    <source>
        <strain evidence="1">Illinois isolate</strain>
    </source>
</reference>
<evidence type="ECO:0000313" key="2">
    <source>
        <dbReference type="Proteomes" id="UP001334084"/>
    </source>
</evidence>
<evidence type="ECO:0000313" key="1">
    <source>
        <dbReference type="EMBL" id="WUR02925.1"/>
    </source>
</evidence>
<dbReference type="RefSeq" id="XP_065329070.1">
    <property type="nucleotide sequence ID" value="XM_065472998.1"/>
</dbReference>
<keyword evidence="2" id="KW-1185">Reference proteome</keyword>
<proteinExistence type="predicted"/>
<protein>
    <submittedName>
        <fullName evidence="1">Uncharacterized protein</fullName>
    </submittedName>
</protein>
<dbReference type="AlphaFoldDB" id="A0AAX4JAD6"/>
<dbReference type="KEGG" id="vnx:VNE69_03144"/>
<dbReference type="GeneID" id="90540740"/>
<dbReference type="Proteomes" id="UP001334084">
    <property type="component" value="Chromosome 3"/>
</dbReference>
<name>A0AAX4JAD6_9MICR</name>
<dbReference type="EMBL" id="CP142728">
    <property type="protein sequence ID" value="WUR02925.1"/>
    <property type="molecule type" value="Genomic_DNA"/>
</dbReference>
<sequence length="95" mass="11139">MKKRTGMNKIKEKTKWFSTKSLSQEEDERIRSLLHSNNEDIKIGHNKEGNIKEESILQKNIEAALQENSNSEENSIKTINREDSINENKKDTFYL</sequence>
<organism evidence="1 2">
    <name type="scientific">Vairimorpha necatrix</name>
    <dbReference type="NCBI Taxonomy" id="6039"/>
    <lineage>
        <taxon>Eukaryota</taxon>
        <taxon>Fungi</taxon>
        <taxon>Fungi incertae sedis</taxon>
        <taxon>Microsporidia</taxon>
        <taxon>Nosematidae</taxon>
        <taxon>Vairimorpha</taxon>
    </lineage>
</organism>
<gene>
    <name evidence="1" type="ORF">VNE69_03144</name>
</gene>